<reference evidence="5 6" key="1">
    <citation type="submission" date="2020-08" db="EMBL/GenBank/DDBJ databases">
        <title>Genome public.</title>
        <authorList>
            <person name="Liu C."/>
            <person name="Sun Q."/>
        </authorList>
    </citation>
    <scope>NUCLEOTIDE SEQUENCE [LARGE SCALE GENOMIC DNA]</scope>
    <source>
        <strain evidence="5 6">BX17</strain>
    </source>
</reference>
<dbReference type="RefSeq" id="WP_186901919.1">
    <property type="nucleotide sequence ID" value="NZ_JACOOT010000040.1"/>
</dbReference>
<feature type="domain" description="Fibronectin type III-like" evidence="4">
    <location>
        <begin position="345"/>
        <end position="416"/>
    </location>
</feature>
<dbReference type="SMART" id="SM01217">
    <property type="entry name" value="Fn3_like"/>
    <property type="match status" value="1"/>
</dbReference>
<dbReference type="Pfam" id="PF01915">
    <property type="entry name" value="Glyco_hydro_3_C"/>
    <property type="match status" value="1"/>
</dbReference>
<dbReference type="InterPro" id="IPR017853">
    <property type="entry name" value="GH"/>
</dbReference>
<dbReference type="PANTHER" id="PTHR42715">
    <property type="entry name" value="BETA-GLUCOSIDASE"/>
    <property type="match status" value="1"/>
</dbReference>
<name>A0A8I0DTE9_9FIRM</name>
<dbReference type="GO" id="GO:0005975">
    <property type="term" value="P:carbohydrate metabolic process"/>
    <property type="evidence" value="ECO:0007669"/>
    <property type="project" value="InterPro"/>
</dbReference>
<dbReference type="InterPro" id="IPR002772">
    <property type="entry name" value="Glyco_hydro_3_C"/>
</dbReference>
<dbReference type="SUPFAM" id="SSF52279">
    <property type="entry name" value="Beta-D-glucan exohydrolase, C-terminal domain"/>
    <property type="match status" value="1"/>
</dbReference>
<evidence type="ECO:0000259" key="4">
    <source>
        <dbReference type="SMART" id="SM01217"/>
    </source>
</evidence>
<accession>A0A8I0DTE9</accession>
<evidence type="ECO:0000256" key="3">
    <source>
        <dbReference type="SAM" id="MobiDB-lite"/>
    </source>
</evidence>
<evidence type="ECO:0000256" key="1">
    <source>
        <dbReference type="ARBA" id="ARBA00005336"/>
    </source>
</evidence>
<sequence length="839" mass="91943">MTRVLKERTFSGTTNPEAASWENEHRQIAREAADEGIVLLKNEDQILPLKPGSAVAVYGAGAGRTIKGGTGSGDVNERENISIWQGLKNAGYQITNEDWISSYDQIYEKARQDWKNDINARASQTGGDVMDFFTVYSTTPFIMPTGDPVKVPEADESTDTAIYVLSRVAGEGADRNADKGDYYLKDDEHQMLADLCQYYKNVIIVINAGGQVDLSFMDEFSNIKALLVIVQPGMEGGNAFADVISGKVNPSGKLVDSWAYKYEDYPSAATFSHNNGNVEKEFYEEGLYVGYRYFHTFGIPVRYGFGYGLSYTTFEIQNASIKKEQTNLLKVSMSVKNTGAVAGKEVVQAYASLPGGSMEKEAHRLIAYAKTELLQPGEAQSITLEIPAECLTSYDEKKAAWVLEKGFYGIFLGNSLESANLTFGLQLDQDAVLEKVKNLFPLKDALKELEQPAGATCKREAVQAALARSKQLPVLELKAAEFKTKEIVYRKNSELAAPEAMEFVNTLSVEELINLAAGDPGKAQGGNLGAAGISVPGSAGETHRCAIDKGLASIVLADGPAGLRLMKYYNVNEGKIISMPFEFSLEGGLFYNGPTELPGDRYYQYCTAIPVGTMLAQTWNTALIEKVGAMIGKEMEHFGVTLWLAPGMNIHRNPLCGRNFEYYSEDPYVAGTIAAAMTNGVQSNYGCGTTIKHFACNNQEDNRMGSDSIVSERTIRELYLKGFELAVKESQPLSIMTSYNLINGVHAANNYDLCTEVARNEWGFGGVIMTDWTTTERDDSCTASGCMRAGNDLVMPGCFGDHDNMKKELEAGTLKLEDLKACIARLVSVIWKSNQYEEN</sequence>
<evidence type="ECO:0000313" key="6">
    <source>
        <dbReference type="Proteomes" id="UP000652847"/>
    </source>
</evidence>
<dbReference type="Proteomes" id="UP000652847">
    <property type="component" value="Unassembled WGS sequence"/>
</dbReference>
<gene>
    <name evidence="5" type="ORF">H8S54_17410</name>
</gene>
<organism evidence="5 6">
    <name type="scientific">Blautia segnis</name>
    <dbReference type="NCBI Taxonomy" id="2763030"/>
    <lineage>
        <taxon>Bacteria</taxon>
        <taxon>Bacillati</taxon>
        <taxon>Bacillota</taxon>
        <taxon>Clostridia</taxon>
        <taxon>Lachnospirales</taxon>
        <taxon>Lachnospiraceae</taxon>
        <taxon>Blautia</taxon>
    </lineage>
</organism>
<comment type="caution">
    <text evidence="5">The sequence shown here is derived from an EMBL/GenBank/DDBJ whole genome shotgun (WGS) entry which is preliminary data.</text>
</comment>
<dbReference type="Gene3D" id="3.40.50.1700">
    <property type="entry name" value="Glycoside hydrolase family 3 C-terminal domain"/>
    <property type="match status" value="1"/>
</dbReference>
<dbReference type="Gene3D" id="3.20.20.300">
    <property type="entry name" value="Glycoside hydrolase, family 3, N-terminal domain"/>
    <property type="match status" value="1"/>
</dbReference>
<dbReference type="InterPro" id="IPR050288">
    <property type="entry name" value="Cellulose_deg_GH3"/>
</dbReference>
<dbReference type="InterPro" id="IPR036962">
    <property type="entry name" value="Glyco_hydro_3_N_sf"/>
</dbReference>
<protein>
    <submittedName>
        <fullName evidence="5">Glycoside hydrolase family 3 C-terminal domain-containing protein</fullName>
    </submittedName>
</protein>
<comment type="similarity">
    <text evidence="1">Belongs to the glycosyl hydrolase 3 family.</text>
</comment>
<proteinExistence type="inferred from homology"/>
<dbReference type="EMBL" id="JACOOT010000040">
    <property type="protein sequence ID" value="MBC5652823.1"/>
    <property type="molecule type" value="Genomic_DNA"/>
</dbReference>
<keyword evidence="2 5" id="KW-0378">Hydrolase</keyword>
<evidence type="ECO:0000313" key="5">
    <source>
        <dbReference type="EMBL" id="MBC5652823.1"/>
    </source>
</evidence>
<dbReference type="PRINTS" id="PR00133">
    <property type="entry name" value="GLHYDRLASE3"/>
</dbReference>
<dbReference type="GO" id="GO:0004553">
    <property type="term" value="F:hydrolase activity, hydrolyzing O-glycosyl compounds"/>
    <property type="evidence" value="ECO:0007669"/>
    <property type="project" value="InterPro"/>
</dbReference>
<dbReference type="InterPro" id="IPR001764">
    <property type="entry name" value="Glyco_hydro_3_N"/>
</dbReference>
<dbReference type="PANTHER" id="PTHR42715:SF10">
    <property type="entry name" value="BETA-GLUCOSIDASE"/>
    <property type="match status" value="1"/>
</dbReference>
<dbReference type="Pfam" id="PF14310">
    <property type="entry name" value="Fn3-like"/>
    <property type="match status" value="1"/>
</dbReference>
<keyword evidence="6" id="KW-1185">Reference proteome</keyword>
<dbReference type="Gene3D" id="2.60.40.10">
    <property type="entry name" value="Immunoglobulins"/>
    <property type="match status" value="1"/>
</dbReference>
<dbReference type="InterPro" id="IPR036881">
    <property type="entry name" value="Glyco_hydro_3_C_sf"/>
</dbReference>
<dbReference type="InterPro" id="IPR026891">
    <property type="entry name" value="Fn3-like"/>
</dbReference>
<dbReference type="SUPFAM" id="SSF51445">
    <property type="entry name" value="(Trans)glycosidases"/>
    <property type="match status" value="1"/>
</dbReference>
<dbReference type="AlphaFoldDB" id="A0A8I0DTE9"/>
<feature type="region of interest" description="Disordered" evidence="3">
    <location>
        <begin position="1"/>
        <end position="23"/>
    </location>
</feature>
<evidence type="ECO:0000256" key="2">
    <source>
        <dbReference type="ARBA" id="ARBA00022801"/>
    </source>
</evidence>
<dbReference type="InterPro" id="IPR013783">
    <property type="entry name" value="Ig-like_fold"/>
</dbReference>
<dbReference type="Pfam" id="PF00933">
    <property type="entry name" value="Glyco_hydro_3"/>
    <property type="match status" value="1"/>
</dbReference>